<sequence length="549" mass="59783">MTNRKVVRAALVAVLAVMLASVSAFAQTPSMLARVRQLAKLAECSLDTECDGDDNVCLKNGKCGAKDDRKACGRKACTPEDEKRCTKNSDCLNSKCMANPLLGYKSCACPNNLEWKTEASEMSKCKKNGNLKAISLSAFECGCPDSMVLDNGWCVEACCEGNMKPRDPNGMCTLLCNSDSEDCIQDAADTGIQVAVASSSDYVCGCPNNKPYFDEATGKCVKENKCTETEDETEDLEGDDECPSDQELSGDCQKTCANPNPEVCTRENKCVCAEGKVFLTDALKTCVEPDECPDTETDDQSIDEGDDEDCPSGQTYSGGCQKTCADPSTEMCIKILKCVCPEGQVFLTDAFETCVDLEECPDDEEEEGNCPTGQSYLGGCKKTCADQDPENCSQEVKCLCDDGKIFLSDSDETCVEPEECPDDEEVSDQSSGDEEEDCPSYMELVDNACPATCDNPEPFCALRDVKRCTCTSGRYHDEANGRCVDVCCPSNKVFRTNGNSCVDTCQPEYQQTCLEEVTDGCFCPENMLWDVSTETCVETCPERDDLRRL</sequence>
<keyword evidence="3" id="KW-0732">Signal</keyword>
<gene>
    <name evidence="4" type="ORF">FCC1311_044712</name>
</gene>
<reference evidence="4 5" key="1">
    <citation type="submission" date="2017-12" db="EMBL/GenBank/DDBJ databases">
        <title>Sequencing, de novo assembly and annotation of complete genome of a new Thraustochytrid species, strain FCC1311.</title>
        <authorList>
            <person name="Sedici K."/>
            <person name="Godart F."/>
            <person name="Aiese Cigliano R."/>
            <person name="Sanseverino W."/>
            <person name="Barakat M."/>
            <person name="Ortet P."/>
            <person name="Marechal E."/>
            <person name="Cagnac O."/>
            <person name="Amato A."/>
        </authorList>
    </citation>
    <scope>NUCLEOTIDE SEQUENCE [LARGE SCALE GENOMIC DNA]</scope>
</reference>
<evidence type="ECO:0000256" key="3">
    <source>
        <dbReference type="SAM" id="SignalP"/>
    </source>
</evidence>
<dbReference type="AlphaFoldDB" id="A0A2R5GER9"/>
<dbReference type="InParanoid" id="A0A2R5GER9"/>
<evidence type="ECO:0000313" key="5">
    <source>
        <dbReference type="Proteomes" id="UP000241890"/>
    </source>
</evidence>
<feature type="compositionally biased region" description="Acidic residues" evidence="2">
    <location>
        <begin position="291"/>
        <end position="310"/>
    </location>
</feature>
<feature type="region of interest" description="Disordered" evidence="2">
    <location>
        <begin position="291"/>
        <end position="318"/>
    </location>
</feature>
<evidence type="ECO:0000256" key="2">
    <source>
        <dbReference type="SAM" id="MobiDB-lite"/>
    </source>
</evidence>
<dbReference type="PANTHER" id="PTHR23259">
    <property type="entry name" value="RIDDLE"/>
    <property type="match status" value="1"/>
</dbReference>
<dbReference type="InterPro" id="IPR036084">
    <property type="entry name" value="Ser_inhib-like_sf"/>
</dbReference>
<keyword evidence="5" id="KW-1185">Reference proteome</keyword>
<comment type="caution">
    <text evidence="4">The sequence shown here is derived from an EMBL/GenBank/DDBJ whole genome shotgun (WGS) entry which is preliminary data.</text>
</comment>
<proteinExistence type="predicted"/>
<feature type="chain" id="PRO_5015338931" evidence="3">
    <location>
        <begin position="25"/>
        <end position="549"/>
    </location>
</feature>
<keyword evidence="1" id="KW-1015">Disulfide bond</keyword>
<dbReference type="OrthoDB" id="5945029at2759"/>
<evidence type="ECO:0000313" key="4">
    <source>
        <dbReference type="EMBL" id="GBG28248.1"/>
    </source>
</evidence>
<dbReference type="SUPFAM" id="SSF57567">
    <property type="entry name" value="Serine protease inhibitors"/>
    <property type="match status" value="1"/>
</dbReference>
<dbReference type="Proteomes" id="UP000241890">
    <property type="component" value="Unassembled WGS sequence"/>
</dbReference>
<dbReference type="InterPro" id="IPR051368">
    <property type="entry name" value="SerProtInhib-TIL_Domain"/>
</dbReference>
<name>A0A2R5GER9_9STRA</name>
<feature type="region of interest" description="Disordered" evidence="2">
    <location>
        <begin position="418"/>
        <end position="437"/>
    </location>
</feature>
<protein>
    <submittedName>
        <fullName evidence="4">Mucin-2</fullName>
    </submittedName>
</protein>
<evidence type="ECO:0000256" key="1">
    <source>
        <dbReference type="ARBA" id="ARBA00023157"/>
    </source>
</evidence>
<organism evidence="4 5">
    <name type="scientific">Hondaea fermentalgiana</name>
    <dbReference type="NCBI Taxonomy" id="2315210"/>
    <lineage>
        <taxon>Eukaryota</taxon>
        <taxon>Sar</taxon>
        <taxon>Stramenopiles</taxon>
        <taxon>Bigyra</taxon>
        <taxon>Labyrinthulomycetes</taxon>
        <taxon>Thraustochytrida</taxon>
        <taxon>Thraustochytriidae</taxon>
        <taxon>Hondaea</taxon>
    </lineage>
</organism>
<dbReference type="PANTHER" id="PTHR23259:SF70">
    <property type="entry name" value="ACCESSORY GLAND PROTEIN ACP62F-RELATED"/>
    <property type="match status" value="1"/>
</dbReference>
<feature type="signal peptide" evidence="3">
    <location>
        <begin position="1"/>
        <end position="24"/>
    </location>
</feature>
<dbReference type="CDD" id="cd19941">
    <property type="entry name" value="TIL"/>
    <property type="match status" value="1"/>
</dbReference>
<dbReference type="EMBL" id="BEYU01000040">
    <property type="protein sequence ID" value="GBG28248.1"/>
    <property type="molecule type" value="Genomic_DNA"/>
</dbReference>
<accession>A0A2R5GER9</accession>
<dbReference type="Gene3D" id="2.10.25.10">
    <property type="entry name" value="Laminin"/>
    <property type="match status" value="4"/>
</dbReference>